<dbReference type="EMBL" id="DUZY01000003">
    <property type="protein sequence ID" value="DAD32698.1"/>
    <property type="molecule type" value="Genomic_DNA"/>
</dbReference>
<dbReference type="Proteomes" id="UP000607653">
    <property type="component" value="Unassembled WGS sequence"/>
</dbReference>
<proteinExistence type="predicted"/>
<keyword evidence="2" id="KW-1185">Reference proteome</keyword>
<evidence type="ECO:0000313" key="2">
    <source>
        <dbReference type="Proteomes" id="UP000607653"/>
    </source>
</evidence>
<protein>
    <submittedName>
        <fullName evidence="1">Uncharacterized protein</fullName>
    </submittedName>
</protein>
<reference evidence="1 2" key="1">
    <citation type="journal article" date="2020" name="Mol. Biol. Evol.">
        <title>Distinct Expression and Methylation Patterns for Genes with Different Fates following a Single Whole-Genome Duplication in Flowering Plants.</title>
        <authorList>
            <person name="Shi T."/>
            <person name="Rahmani R.S."/>
            <person name="Gugger P.F."/>
            <person name="Wang M."/>
            <person name="Li H."/>
            <person name="Zhang Y."/>
            <person name="Li Z."/>
            <person name="Wang Q."/>
            <person name="Van de Peer Y."/>
            <person name="Marchal K."/>
            <person name="Chen J."/>
        </authorList>
    </citation>
    <scope>NUCLEOTIDE SEQUENCE [LARGE SCALE GENOMIC DNA]</scope>
    <source>
        <tissue evidence="1">Leaf</tissue>
    </source>
</reference>
<gene>
    <name evidence="1" type="ORF">HUJ06_011549</name>
</gene>
<name>A0A822YTX3_NELNU</name>
<organism evidence="1 2">
    <name type="scientific">Nelumbo nucifera</name>
    <name type="common">Sacred lotus</name>
    <dbReference type="NCBI Taxonomy" id="4432"/>
    <lineage>
        <taxon>Eukaryota</taxon>
        <taxon>Viridiplantae</taxon>
        <taxon>Streptophyta</taxon>
        <taxon>Embryophyta</taxon>
        <taxon>Tracheophyta</taxon>
        <taxon>Spermatophyta</taxon>
        <taxon>Magnoliopsida</taxon>
        <taxon>Proteales</taxon>
        <taxon>Nelumbonaceae</taxon>
        <taxon>Nelumbo</taxon>
    </lineage>
</organism>
<dbReference type="AlphaFoldDB" id="A0A822YTX3"/>
<sequence>MLLDKAIMAHIMIPAVETLNRKDIEGVRNLLRIAL</sequence>
<accession>A0A822YTX3</accession>
<comment type="caution">
    <text evidence="1">The sequence shown here is derived from an EMBL/GenBank/DDBJ whole genome shotgun (WGS) entry which is preliminary data.</text>
</comment>
<evidence type="ECO:0000313" key="1">
    <source>
        <dbReference type="EMBL" id="DAD32698.1"/>
    </source>
</evidence>